<dbReference type="EC" id="3.4.21.84" evidence="18"/>
<evidence type="ECO:0000256" key="4">
    <source>
        <dbReference type="ARBA" id="ARBA00022670"/>
    </source>
</evidence>
<keyword evidence="11" id="KW-0720">Serine protease</keyword>
<keyword evidence="9" id="KW-0378">Hydrolase</keyword>
<dbReference type="GO" id="GO:0016020">
    <property type="term" value="C:membrane"/>
    <property type="evidence" value="ECO:0007669"/>
    <property type="project" value="UniProtKB-SubCell"/>
</dbReference>
<comment type="catalytic activity">
    <reaction evidence="17">
        <text>Selective cleavage of 103-Arg-|-Ser-104 and 124-Ile-|-Ile-125 bonds in Limulus clotting factor B to form activated factor B. Cleavage of -Pro-Arg-|-Xaa- bonds in synthetic substrates.</text>
        <dbReference type="EC" id="3.4.21.84"/>
    </reaction>
</comment>
<dbReference type="InterPro" id="IPR027417">
    <property type="entry name" value="P-loop_NTPase"/>
</dbReference>
<dbReference type="InterPro" id="IPR009003">
    <property type="entry name" value="Peptidase_S1_PA"/>
</dbReference>
<dbReference type="PROSITE" id="PS00211">
    <property type="entry name" value="ABC_TRANSPORTER_1"/>
    <property type="match status" value="1"/>
</dbReference>
<dbReference type="PROSITE" id="PS00134">
    <property type="entry name" value="TRYPSIN_HIS"/>
    <property type="match status" value="1"/>
</dbReference>
<evidence type="ECO:0000256" key="5">
    <source>
        <dbReference type="ARBA" id="ARBA00022692"/>
    </source>
</evidence>
<feature type="transmembrane region" description="Helical" evidence="19">
    <location>
        <begin position="644"/>
        <end position="671"/>
    </location>
</feature>
<evidence type="ECO:0000256" key="1">
    <source>
        <dbReference type="ARBA" id="ARBA00004141"/>
    </source>
</evidence>
<evidence type="ECO:0000256" key="8">
    <source>
        <dbReference type="ARBA" id="ARBA00022741"/>
    </source>
</evidence>
<evidence type="ECO:0000313" key="23">
    <source>
        <dbReference type="Proteomes" id="UP000759131"/>
    </source>
</evidence>
<feature type="transmembrane region" description="Helical" evidence="19">
    <location>
        <begin position="600"/>
        <end position="623"/>
    </location>
</feature>
<evidence type="ECO:0000256" key="3">
    <source>
        <dbReference type="ARBA" id="ARBA00022659"/>
    </source>
</evidence>
<dbReference type="SUPFAM" id="SSF52540">
    <property type="entry name" value="P-loop containing nucleoside triphosphate hydrolases"/>
    <property type="match status" value="1"/>
</dbReference>
<dbReference type="PROSITE" id="PS50240">
    <property type="entry name" value="TRYPSIN_DOM"/>
    <property type="match status" value="1"/>
</dbReference>
<dbReference type="GO" id="GO:0030246">
    <property type="term" value="F:carbohydrate binding"/>
    <property type="evidence" value="ECO:0007669"/>
    <property type="project" value="UniProtKB-KW"/>
</dbReference>
<evidence type="ECO:0000256" key="19">
    <source>
        <dbReference type="SAM" id="Phobius"/>
    </source>
</evidence>
<sequence>METSGSGVNNDTKNVNNLGADELSVRSLDDVHVNGKKDPKSSAHWIDAYRRLIEYKEWRAVDNGYGQRYSSLFATTLCIENIMSCYQNRGLLLYGLLGPSGCGKTTLLKVILGLKRPQKGTIEVNGRHPLHPLNHIPGIGVGFQPQETALYQEFSIRETLNYFAQIYGMDESYRIKAYLLETALYQEFSIRETLNYFAQIYGMDESLKTKRINFLINFLSLPNPNARIYGMDESLKTKRINFLINFLSLPNPNARVKNLSGGEQRRVSLAVAIVHSPPFLILDEPTVGVDPMLRERVWQHLVLLAKQEKTTILITTHYVEEARRAHVIALMRSGRLLVEQSPQYLLNHFDVITLEEVFLNVCRAQESDFKANPLPKSFIETIDEKQIELKRSESFVTQKNLHLNPSYWKRGKSLVKKDYIRLTRNLLILVFQIMIPTISMTLFCLCVGRVPLNLKVAVYNEEVLLGSNLSHTCIYNNLSRYFIDAIDREHVQLINFNTRDKALKSVETGETFGALVVDRDFSYALCNRMNNKTNIKKSTISYFGDFTVMNDAVMTFSADVSRLLKPIVQPLQSIDPEVFSPILAIEKPIYGSAKASFRDFMAPGMMISIVFILAVGLTALSFVTEKRESLLDRTLMAGVKIYEILISQIFIQIFVLLIQILLLMVIIFSIFQIANHGSIPLIVVLLLLQGVAGMTYGLLISCLTPDEQSALMVAFGSFFPILLLSGVFWPIEGMSIYIIFDATGSKLRRIFVTSGADKDKQVTVPNCGVTDAVKRRIVGGTDASNGQFPWAVLIETKGIPYCAGTILNERWIITAAHCFKERKTPTGLTIRAGSIRSNEGSVYKVSKIVIHEKYNWDGMENSDLALLKTAHPIRMERKGTTDMVNGVCLPPTLKEEPQGTNILVAGWGRTGEKESPSRSLKYVKLDVVDITKCAQQFAFQMEGFPDGYKIYRSQLCAYTAGKDACLGDSGGPAIQYHENKAILVGVVSFGIGCATEYPGVYTKVSHFTDWIASHMD</sequence>
<evidence type="ECO:0000256" key="12">
    <source>
        <dbReference type="ARBA" id="ARBA00022840"/>
    </source>
</evidence>
<dbReference type="InterPro" id="IPR003593">
    <property type="entry name" value="AAA+_ATPase"/>
</dbReference>
<keyword evidence="14 19" id="KW-1133">Transmembrane helix</keyword>
<dbReference type="PROSITE" id="PS50893">
    <property type="entry name" value="ABC_TRANSPORTER_2"/>
    <property type="match status" value="1"/>
</dbReference>
<accession>A0A7R9KHN0</accession>
<dbReference type="EMBL" id="CAJPIZ010001483">
    <property type="protein sequence ID" value="CAG2103568.1"/>
    <property type="molecule type" value="Genomic_DNA"/>
</dbReference>
<dbReference type="Gene3D" id="3.40.50.300">
    <property type="entry name" value="P-loop containing nucleotide triphosphate hydrolases"/>
    <property type="match status" value="2"/>
</dbReference>
<organism evidence="22">
    <name type="scientific">Medioppia subpectinata</name>
    <dbReference type="NCBI Taxonomy" id="1979941"/>
    <lineage>
        <taxon>Eukaryota</taxon>
        <taxon>Metazoa</taxon>
        <taxon>Ecdysozoa</taxon>
        <taxon>Arthropoda</taxon>
        <taxon>Chelicerata</taxon>
        <taxon>Arachnida</taxon>
        <taxon>Acari</taxon>
        <taxon>Acariformes</taxon>
        <taxon>Sarcoptiformes</taxon>
        <taxon>Oribatida</taxon>
        <taxon>Brachypylina</taxon>
        <taxon>Oppioidea</taxon>
        <taxon>Oppiidae</taxon>
        <taxon>Medioppia</taxon>
    </lineage>
</organism>
<dbReference type="Pfam" id="PF12698">
    <property type="entry name" value="ABC2_membrane_3"/>
    <property type="match status" value="1"/>
</dbReference>
<evidence type="ECO:0000259" key="20">
    <source>
        <dbReference type="PROSITE" id="PS50240"/>
    </source>
</evidence>
<evidence type="ECO:0000256" key="2">
    <source>
        <dbReference type="ARBA" id="ARBA00022536"/>
    </source>
</evidence>
<keyword evidence="6" id="KW-0732">Signal</keyword>
<feature type="transmembrane region" description="Helical" evidence="19">
    <location>
        <begin position="711"/>
        <end position="731"/>
    </location>
</feature>
<dbReference type="GO" id="GO:0042381">
    <property type="term" value="P:hemolymph coagulation"/>
    <property type="evidence" value="ECO:0007669"/>
    <property type="project" value="UniProtKB-KW"/>
</dbReference>
<dbReference type="FunFam" id="2.40.10.10:FF:000120">
    <property type="entry name" value="Putative serine protease"/>
    <property type="match status" value="1"/>
</dbReference>
<dbReference type="GO" id="GO:0005524">
    <property type="term" value="F:ATP binding"/>
    <property type="evidence" value="ECO:0007669"/>
    <property type="project" value="UniProtKB-KW"/>
</dbReference>
<dbReference type="OrthoDB" id="6512862at2759"/>
<keyword evidence="3" id="KW-0768">Sushi</keyword>
<comment type="subcellular location">
    <subcellularLocation>
        <location evidence="1">Membrane</location>
        <topology evidence="1">Multi-pass membrane protein</topology>
    </subcellularLocation>
</comment>
<dbReference type="EMBL" id="OC856058">
    <property type="protein sequence ID" value="CAD7623138.1"/>
    <property type="molecule type" value="Genomic_DNA"/>
</dbReference>
<dbReference type="InterPro" id="IPR001254">
    <property type="entry name" value="Trypsin_dom"/>
</dbReference>
<evidence type="ECO:0000313" key="22">
    <source>
        <dbReference type="EMBL" id="CAD7623138.1"/>
    </source>
</evidence>
<keyword evidence="4" id="KW-0645">Protease</keyword>
<dbReference type="GO" id="GO:0004252">
    <property type="term" value="F:serine-type endopeptidase activity"/>
    <property type="evidence" value="ECO:0007669"/>
    <property type="project" value="InterPro"/>
</dbReference>
<dbReference type="InterPro" id="IPR013525">
    <property type="entry name" value="ABC2_TM"/>
</dbReference>
<dbReference type="GO" id="GO:0006508">
    <property type="term" value="P:proteolysis"/>
    <property type="evidence" value="ECO:0007669"/>
    <property type="project" value="UniProtKB-KW"/>
</dbReference>
<keyword evidence="10" id="KW-0353">Hemolymph clotting</keyword>
<evidence type="ECO:0000256" key="18">
    <source>
        <dbReference type="ARBA" id="ARBA00066707"/>
    </source>
</evidence>
<name>A0A7R9KHN0_9ACAR</name>
<keyword evidence="15 19" id="KW-0472">Membrane</keyword>
<dbReference type="AlphaFoldDB" id="A0A7R9KHN0"/>
<evidence type="ECO:0000256" key="17">
    <source>
        <dbReference type="ARBA" id="ARBA00052079"/>
    </source>
</evidence>
<feature type="transmembrane region" description="Helical" evidence="19">
    <location>
        <begin position="677"/>
        <end position="699"/>
    </location>
</feature>
<keyword evidence="16" id="KW-1015">Disulfide bond</keyword>
<dbReference type="PANTHER" id="PTHR43038">
    <property type="entry name" value="ATP-BINDING CASSETTE, SUB-FAMILY H, MEMBER 1"/>
    <property type="match status" value="1"/>
</dbReference>
<dbReference type="InterPro" id="IPR017871">
    <property type="entry name" value="ABC_transporter-like_CS"/>
</dbReference>
<dbReference type="GO" id="GO:0007155">
    <property type="term" value="P:cell adhesion"/>
    <property type="evidence" value="ECO:0007669"/>
    <property type="project" value="UniProtKB-KW"/>
</dbReference>
<dbReference type="Pfam" id="PF00005">
    <property type="entry name" value="ABC_tran"/>
    <property type="match status" value="1"/>
</dbReference>
<evidence type="ECO:0000256" key="9">
    <source>
        <dbReference type="ARBA" id="ARBA00022801"/>
    </source>
</evidence>
<dbReference type="SUPFAM" id="SSF50494">
    <property type="entry name" value="Trypsin-like serine proteases"/>
    <property type="match status" value="1"/>
</dbReference>
<dbReference type="InterPro" id="IPR043504">
    <property type="entry name" value="Peptidase_S1_PA_chymotrypsin"/>
</dbReference>
<feature type="domain" description="Peptidase S1" evidence="20">
    <location>
        <begin position="777"/>
        <end position="1016"/>
    </location>
</feature>
<dbReference type="PANTHER" id="PTHR43038:SF3">
    <property type="entry name" value="ABC TRANSPORTER G FAMILY MEMBER 20 ISOFORM X1"/>
    <property type="match status" value="1"/>
</dbReference>
<evidence type="ECO:0000256" key="16">
    <source>
        <dbReference type="ARBA" id="ARBA00023157"/>
    </source>
</evidence>
<keyword evidence="2" id="KW-0245">EGF-like domain</keyword>
<dbReference type="GO" id="GO:0016887">
    <property type="term" value="F:ATP hydrolysis activity"/>
    <property type="evidence" value="ECO:0007669"/>
    <property type="project" value="InterPro"/>
</dbReference>
<proteinExistence type="predicted"/>
<dbReference type="InterPro" id="IPR001314">
    <property type="entry name" value="Peptidase_S1A"/>
</dbReference>
<dbReference type="SMART" id="SM00020">
    <property type="entry name" value="Tryp_SPc"/>
    <property type="match status" value="1"/>
</dbReference>
<dbReference type="PRINTS" id="PR00722">
    <property type="entry name" value="CHYMOTRYPSIN"/>
</dbReference>
<keyword evidence="23" id="KW-1185">Reference proteome</keyword>
<evidence type="ECO:0000256" key="7">
    <source>
        <dbReference type="ARBA" id="ARBA00022734"/>
    </source>
</evidence>
<dbReference type="Proteomes" id="UP000759131">
    <property type="component" value="Unassembled WGS sequence"/>
</dbReference>
<dbReference type="CDD" id="cd00190">
    <property type="entry name" value="Tryp_SPc"/>
    <property type="match status" value="1"/>
</dbReference>
<keyword evidence="8" id="KW-0547">Nucleotide-binding</keyword>
<gene>
    <name evidence="22" type="ORF">OSB1V03_LOCUS3598</name>
</gene>
<dbReference type="SMART" id="SM00382">
    <property type="entry name" value="AAA"/>
    <property type="match status" value="1"/>
</dbReference>
<dbReference type="Pfam" id="PF00089">
    <property type="entry name" value="Trypsin"/>
    <property type="match status" value="1"/>
</dbReference>
<evidence type="ECO:0000256" key="14">
    <source>
        <dbReference type="ARBA" id="ARBA00022989"/>
    </source>
</evidence>
<keyword evidence="12" id="KW-0067">ATP-binding</keyword>
<evidence type="ECO:0000256" key="15">
    <source>
        <dbReference type="ARBA" id="ARBA00023136"/>
    </source>
</evidence>
<dbReference type="GO" id="GO:0140359">
    <property type="term" value="F:ABC-type transporter activity"/>
    <property type="evidence" value="ECO:0007669"/>
    <property type="project" value="InterPro"/>
</dbReference>
<feature type="domain" description="ABC transporter" evidence="21">
    <location>
        <begin position="58"/>
        <end position="358"/>
    </location>
</feature>
<reference evidence="22" key="1">
    <citation type="submission" date="2020-11" db="EMBL/GenBank/DDBJ databases">
        <authorList>
            <person name="Tran Van P."/>
        </authorList>
    </citation>
    <scope>NUCLEOTIDE SEQUENCE</scope>
</reference>
<evidence type="ECO:0000256" key="10">
    <source>
        <dbReference type="ARBA" id="ARBA00022820"/>
    </source>
</evidence>
<evidence type="ECO:0000256" key="11">
    <source>
        <dbReference type="ARBA" id="ARBA00022825"/>
    </source>
</evidence>
<dbReference type="InterPro" id="IPR018114">
    <property type="entry name" value="TRYPSIN_HIS"/>
</dbReference>
<keyword evidence="13" id="KW-0130">Cell adhesion</keyword>
<evidence type="ECO:0000256" key="13">
    <source>
        <dbReference type="ARBA" id="ARBA00022889"/>
    </source>
</evidence>
<keyword evidence="5 19" id="KW-0812">Transmembrane</keyword>
<evidence type="ECO:0000259" key="21">
    <source>
        <dbReference type="PROSITE" id="PS50893"/>
    </source>
</evidence>
<protein>
    <recommendedName>
        <fullName evidence="18">limulus clotting factor C</fullName>
        <ecNumber evidence="18">3.4.21.84</ecNumber>
    </recommendedName>
</protein>
<dbReference type="Gene3D" id="2.40.10.10">
    <property type="entry name" value="Trypsin-like serine proteases"/>
    <property type="match status" value="1"/>
</dbReference>
<evidence type="ECO:0000256" key="6">
    <source>
        <dbReference type="ARBA" id="ARBA00022729"/>
    </source>
</evidence>
<keyword evidence="7" id="KW-0430">Lectin</keyword>
<dbReference type="InterPro" id="IPR003439">
    <property type="entry name" value="ABC_transporter-like_ATP-bd"/>
</dbReference>